<keyword evidence="2" id="KW-1185">Reference proteome</keyword>
<evidence type="ECO:0000313" key="1">
    <source>
        <dbReference type="EMBL" id="QBO36081.1"/>
    </source>
</evidence>
<keyword evidence="1" id="KW-0378">Hydrolase</keyword>
<dbReference type="Proteomes" id="UP000292886">
    <property type="component" value="Chromosome"/>
</dbReference>
<dbReference type="SUPFAM" id="SSF56784">
    <property type="entry name" value="HAD-like"/>
    <property type="match status" value="1"/>
</dbReference>
<dbReference type="Gene3D" id="3.30.1240.10">
    <property type="match status" value="1"/>
</dbReference>
<name>A0A4P6YTQ9_9LACO</name>
<accession>A0A4P6YTQ9</accession>
<dbReference type="AlphaFoldDB" id="A0A4P6YTQ9"/>
<dbReference type="RefSeq" id="WP_133363159.1">
    <property type="nucleotide sequence ID" value="NZ_CP037940.1"/>
</dbReference>
<dbReference type="GO" id="GO:0016791">
    <property type="term" value="F:phosphatase activity"/>
    <property type="evidence" value="ECO:0007669"/>
    <property type="project" value="UniProtKB-ARBA"/>
</dbReference>
<dbReference type="Gene3D" id="3.40.50.1000">
    <property type="entry name" value="HAD superfamily/HAD-like"/>
    <property type="match status" value="1"/>
</dbReference>
<dbReference type="InterPro" id="IPR000150">
    <property type="entry name" value="Cof"/>
</dbReference>
<dbReference type="InterPro" id="IPR036412">
    <property type="entry name" value="HAD-like_sf"/>
</dbReference>
<dbReference type="InterPro" id="IPR006379">
    <property type="entry name" value="HAD-SF_hydro_IIB"/>
</dbReference>
<dbReference type="GO" id="GO:0000287">
    <property type="term" value="F:magnesium ion binding"/>
    <property type="evidence" value="ECO:0007669"/>
    <property type="project" value="TreeGrafter"/>
</dbReference>
<dbReference type="InterPro" id="IPR023214">
    <property type="entry name" value="HAD_sf"/>
</dbReference>
<dbReference type="NCBIfam" id="TIGR00099">
    <property type="entry name" value="Cof-subfamily"/>
    <property type="match status" value="1"/>
</dbReference>
<reference evidence="2" key="1">
    <citation type="submission" date="2019-03" db="EMBL/GenBank/DDBJ databases">
        <title>Weissella sp. 26KH-42 Genome sequencing.</title>
        <authorList>
            <person name="Heo J."/>
            <person name="Kim S.-J."/>
            <person name="Kim J.-S."/>
            <person name="Hong S.-B."/>
            <person name="Kwon S.-W."/>
        </authorList>
    </citation>
    <scope>NUCLEOTIDE SEQUENCE [LARGE SCALE GENOMIC DNA]</scope>
    <source>
        <strain evidence="2">26KH-42</strain>
    </source>
</reference>
<dbReference type="PANTHER" id="PTHR10000:SF23">
    <property type="entry name" value="5-AMINO-6-(5-PHOSPHO-D-RIBITYLAMINO)URACIL PHOSPHATASE YITU"/>
    <property type="match status" value="1"/>
</dbReference>
<dbReference type="OrthoDB" id="9806027at2"/>
<dbReference type="SFLD" id="SFLDG01140">
    <property type="entry name" value="C2.B:_Phosphomannomutase_and_P"/>
    <property type="match status" value="1"/>
</dbReference>
<proteinExistence type="predicted"/>
<dbReference type="EMBL" id="CP037940">
    <property type="protein sequence ID" value="QBO36081.1"/>
    <property type="molecule type" value="Genomic_DNA"/>
</dbReference>
<gene>
    <name evidence="1" type="ORF">EQG49_06220</name>
</gene>
<evidence type="ECO:0000313" key="2">
    <source>
        <dbReference type="Proteomes" id="UP000292886"/>
    </source>
</evidence>
<dbReference type="Pfam" id="PF08282">
    <property type="entry name" value="Hydrolase_3"/>
    <property type="match status" value="1"/>
</dbReference>
<dbReference type="SFLD" id="SFLDS00003">
    <property type="entry name" value="Haloacid_Dehalogenase"/>
    <property type="match status" value="1"/>
</dbReference>
<dbReference type="NCBIfam" id="TIGR01484">
    <property type="entry name" value="HAD-SF-IIB"/>
    <property type="match status" value="1"/>
</dbReference>
<dbReference type="GO" id="GO:0005829">
    <property type="term" value="C:cytosol"/>
    <property type="evidence" value="ECO:0007669"/>
    <property type="project" value="TreeGrafter"/>
</dbReference>
<organism evidence="1 2">
    <name type="scientific">Periweissella cryptocerci</name>
    <dbReference type="NCBI Taxonomy" id="2506420"/>
    <lineage>
        <taxon>Bacteria</taxon>
        <taxon>Bacillati</taxon>
        <taxon>Bacillota</taxon>
        <taxon>Bacilli</taxon>
        <taxon>Lactobacillales</taxon>
        <taxon>Lactobacillaceae</taxon>
        <taxon>Periweissella</taxon>
    </lineage>
</organism>
<protein>
    <submittedName>
        <fullName evidence="1">HAD family hydrolase</fullName>
    </submittedName>
</protein>
<dbReference type="KEGG" id="wei:EQG49_06220"/>
<sequence length="270" mass="29265">MEQHLIFIDIDGTLIRNNHSVAPITKQVIEELQAAGHIVYIATGRMRLLAEGVRNKVNQDVKLINSNGAMYDLGDDVKKIHLGQPAIDKVLDIATTHDTPVRFFSDSKVVHNVGDGKELSIISFFARELPPNSITHFNDRAEITAIYPEIINGIIAGGQPGAVDNARAALEASPLLDVSSSAPGNIELLPKGISKASAVQAVQAFYSIDAAHTLVFGNGENDMPMMEVADISVAMANSPQEVIDHAKFVTNTNEDDGVAKYLIKYFDLKH</sequence>
<dbReference type="PANTHER" id="PTHR10000">
    <property type="entry name" value="PHOSPHOSERINE PHOSPHATASE"/>
    <property type="match status" value="1"/>
</dbReference>